<name>A0A0G4G478_VITBC</name>
<feature type="compositionally biased region" description="Low complexity" evidence="5">
    <location>
        <begin position="663"/>
        <end position="682"/>
    </location>
</feature>
<accession>A0A0G4G478</accession>
<dbReference type="GO" id="GO:0006886">
    <property type="term" value="P:intracellular protein transport"/>
    <property type="evidence" value="ECO:0007669"/>
    <property type="project" value="InterPro"/>
</dbReference>
<feature type="compositionally biased region" description="Low complexity" evidence="5">
    <location>
        <begin position="764"/>
        <end position="777"/>
    </location>
</feature>
<dbReference type="Proteomes" id="UP000041254">
    <property type="component" value="Unassembled WGS sequence"/>
</dbReference>
<sequence length="1035" mass="111449">MSGGHLSKEFFELVKSIGESRSKQEEDKIIVSEMAILKSRLNEPQVAPKKMKEYLVRALYVEMLGHDASFAYIKAINLTNDRNLICKKMGYLACNLCLHRDHELMLLLINTIQRDLSSANHLEVCSALTCISRLVNHEMIPAIFPQILKLMSHTNEAVRKKACMALHKLYKLQPDVIQEARDHIRRALCDPDPSVMGSSLHLIHDLAKTNPGSCKDLVPSLVSILKQVTEHRLPRDFDYHRMPAPWLQVKLLSMLATLGHADQKASEQMYELLQEVMRRADSGVNVGYAIIFECVKTITSIYPSHNLLEIAASSISRFISADNHNLKYVGVTGLAAIVQVNPMYAAQHQLVVVDCLEDPDETLKRKTLDLLFKMTNPQNVTVVVEKLLFHLKASSDQHLRRDLVSKITQLAEKYAPSNQWYLDTLTTLFELGGNLIADDTAYNLMRLIAEGPIGDEEQDEAFRRYAVNTYLKILEKATNPPDILMQVIGWVLGEYGVLATVEGYTLEDILDLLCDAIDRTFEDSATRGWILAAITKLVGQNALWHSAGVKEVLQRYRSSQSTDIQQRCYELERLLANPQLMRDVLPYDASCEDVQVDEDLSFLDDFVQKAVGEGAKSYVPPSERKKTVPQALHSPQHATHATLGLNFTPYEAPQKPMRAFQLPGAADASQPAGAAGGSPPLATTLDKPANGRFGPSGGATDQGGAAAKATGLQVSGPRRWGPQGYIGADARQAQPQAAQQDSKAKPPTVAAVVSPTRPFGGPALGAQEAAQPKAAAARELTEKEKTAAALFSGLGLGAGAAPTATSPPPPPSTVPHTQPAHQVPGVGRGALHGQRVVVAEPPAAQPTSAASGGGGADLDVDLLDLSDGFVGPTSASTTSVTGGKEGQPDAAVSGSQQADQMDILSLDVPVAPTLSAGVGVSAAASSPLVPLHWTTQQVGGHWGTLKHEQRVSVGGARGVSSCADLMDKLKHALNICVVEIIGSEGIGAGQLPSLANAPVFLHGKVAAGGQIDLIVRGDDIKMNQRIAEMCRQALQ</sequence>
<feature type="domain" description="AP-4 complex subunit epsilon-1 C-terminal" evidence="6">
    <location>
        <begin position="929"/>
        <end position="1035"/>
    </location>
</feature>
<dbReference type="OrthoDB" id="29308at2759"/>
<keyword evidence="2" id="KW-0813">Transport</keyword>
<comment type="subcellular location">
    <subcellularLocation>
        <location evidence="1">Endomembrane system</location>
    </subcellularLocation>
</comment>
<gene>
    <name evidence="7" type="ORF">Vbra_16923</name>
</gene>
<dbReference type="FunCoup" id="A0A0G4G478">
    <property type="interactions" value="291"/>
</dbReference>
<dbReference type="InterPro" id="IPR050840">
    <property type="entry name" value="Adaptor_Complx_Large_Subunit"/>
</dbReference>
<dbReference type="InterPro" id="IPR028269">
    <property type="entry name" value="AP4E1_C"/>
</dbReference>
<evidence type="ECO:0000256" key="3">
    <source>
        <dbReference type="ARBA" id="ARBA00022927"/>
    </source>
</evidence>
<dbReference type="EMBL" id="CDMY01000562">
    <property type="protein sequence ID" value="CEM22902.1"/>
    <property type="molecule type" value="Genomic_DNA"/>
</dbReference>
<dbReference type="GO" id="GO:0012505">
    <property type="term" value="C:endomembrane system"/>
    <property type="evidence" value="ECO:0007669"/>
    <property type="project" value="UniProtKB-SubCell"/>
</dbReference>
<feature type="region of interest" description="Disordered" evidence="5">
    <location>
        <begin position="663"/>
        <end position="781"/>
    </location>
</feature>
<evidence type="ECO:0000256" key="1">
    <source>
        <dbReference type="ARBA" id="ARBA00004308"/>
    </source>
</evidence>
<keyword evidence="4" id="KW-0472">Membrane</keyword>
<keyword evidence="3" id="KW-0653">Protein transport</keyword>
<dbReference type="PhylomeDB" id="A0A0G4G478"/>
<dbReference type="PANTHER" id="PTHR22780">
    <property type="entry name" value="ADAPTIN, ALPHA/GAMMA/EPSILON"/>
    <property type="match status" value="1"/>
</dbReference>
<organism evidence="7 8">
    <name type="scientific">Vitrella brassicaformis (strain CCMP3155)</name>
    <dbReference type="NCBI Taxonomy" id="1169540"/>
    <lineage>
        <taxon>Eukaryota</taxon>
        <taxon>Sar</taxon>
        <taxon>Alveolata</taxon>
        <taxon>Colpodellida</taxon>
        <taxon>Vitrellaceae</taxon>
        <taxon>Vitrella</taxon>
    </lineage>
</organism>
<feature type="region of interest" description="Disordered" evidence="5">
    <location>
        <begin position="617"/>
        <end position="637"/>
    </location>
</feature>
<feature type="region of interest" description="Disordered" evidence="5">
    <location>
        <begin position="798"/>
        <end position="827"/>
    </location>
</feature>
<dbReference type="SMART" id="SM01356">
    <property type="entry name" value="AP4E_app_platf"/>
    <property type="match status" value="1"/>
</dbReference>
<dbReference type="Gene3D" id="1.25.10.10">
    <property type="entry name" value="Leucine-rich Repeat Variant"/>
    <property type="match status" value="1"/>
</dbReference>
<dbReference type="InterPro" id="IPR002553">
    <property type="entry name" value="Clathrin/coatomer_adapt-like_N"/>
</dbReference>
<dbReference type="InterPro" id="IPR011989">
    <property type="entry name" value="ARM-like"/>
</dbReference>
<dbReference type="Pfam" id="PF01602">
    <property type="entry name" value="Adaptin_N"/>
    <property type="match status" value="1"/>
</dbReference>
<evidence type="ECO:0000313" key="7">
    <source>
        <dbReference type="EMBL" id="CEM22902.1"/>
    </source>
</evidence>
<dbReference type="GO" id="GO:0016192">
    <property type="term" value="P:vesicle-mediated transport"/>
    <property type="evidence" value="ECO:0007669"/>
    <property type="project" value="InterPro"/>
</dbReference>
<proteinExistence type="predicted"/>
<dbReference type="InterPro" id="IPR016024">
    <property type="entry name" value="ARM-type_fold"/>
</dbReference>
<dbReference type="VEuPathDB" id="CryptoDB:Vbra_16923"/>
<feature type="compositionally biased region" description="Low complexity" evidence="5">
    <location>
        <begin position="728"/>
        <end position="740"/>
    </location>
</feature>
<dbReference type="STRING" id="1169540.A0A0G4G478"/>
<dbReference type="OMA" id="APNNAWY"/>
<evidence type="ECO:0000256" key="5">
    <source>
        <dbReference type="SAM" id="MobiDB-lite"/>
    </source>
</evidence>
<keyword evidence="8" id="KW-1185">Reference proteome</keyword>
<evidence type="ECO:0000313" key="8">
    <source>
        <dbReference type="Proteomes" id="UP000041254"/>
    </source>
</evidence>
<dbReference type="AlphaFoldDB" id="A0A0G4G478"/>
<protein>
    <recommendedName>
        <fullName evidence="6">AP-4 complex subunit epsilon-1 C-terminal domain-containing protein</fullName>
    </recommendedName>
</protein>
<dbReference type="InParanoid" id="A0A0G4G478"/>
<dbReference type="Pfam" id="PF14807">
    <property type="entry name" value="AP4E_app_platf"/>
    <property type="match status" value="1"/>
</dbReference>
<evidence type="ECO:0000259" key="6">
    <source>
        <dbReference type="SMART" id="SM01356"/>
    </source>
</evidence>
<dbReference type="GO" id="GO:0030117">
    <property type="term" value="C:membrane coat"/>
    <property type="evidence" value="ECO:0007669"/>
    <property type="project" value="InterPro"/>
</dbReference>
<evidence type="ECO:0000256" key="4">
    <source>
        <dbReference type="ARBA" id="ARBA00023136"/>
    </source>
</evidence>
<reference evidence="7 8" key="1">
    <citation type="submission" date="2014-11" db="EMBL/GenBank/DDBJ databases">
        <authorList>
            <person name="Zhu J."/>
            <person name="Qi W."/>
            <person name="Song R."/>
        </authorList>
    </citation>
    <scope>NUCLEOTIDE SEQUENCE [LARGE SCALE GENOMIC DNA]</scope>
</reference>
<dbReference type="SUPFAM" id="SSF48371">
    <property type="entry name" value="ARM repeat"/>
    <property type="match status" value="1"/>
</dbReference>
<evidence type="ECO:0000256" key="2">
    <source>
        <dbReference type="ARBA" id="ARBA00022448"/>
    </source>
</evidence>
<feature type="region of interest" description="Disordered" evidence="5">
    <location>
        <begin position="873"/>
        <end position="898"/>
    </location>
</feature>